<keyword evidence="4 14" id="KW-0812">Transmembrane</keyword>
<reference evidence="16" key="1">
    <citation type="submission" date="2020-06" db="EMBL/GenBank/DDBJ databases">
        <authorList>
            <person name="Li T."/>
            <person name="Hu X."/>
            <person name="Zhang T."/>
            <person name="Song X."/>
            <person name="Zhang H."/>
            <person name="Dai N."/>
            <person name="Sheng W."/>
            <person name="Hou X."/>
            <person name="Wei L."/>
        </authorList>
    </citation>
    <scope>NUCLEOTIDE SEQUENCE</scope>
    <source>
        <strain evidence="16">K16</strain>
        <tissue evidence="16">Leaf</tissue>
    </source>
</reference>
<dbReference type="GO" id="GO:0016020">
    <property type="term" value="C:membrane"/>
    <property type="evidence" value="ECO:0007669"/>
    <property type="project" value="UniProtKB-SubCell"/>
</dbReference>
<keyword evidence="5" id="KW-0732">Signal</keyword>
<evidence type="ECO:0000256" key="10">
    <source>
        <dbReference type="ARBA" id="ARBA00023180"/>
    </source>
</evidence>
<dbReference type="PANTHER" id="PTHR18966">
    <property type="entry name" value="IONOTROPIC GLUTAMATE RECEPTOR"/>
    <property type="match status" value="1"/>
</dbReference>
<comment type="caution">
    <text evidence="16">The sequence shown here is derived from an EMBL/GenBank/DDBJ whole genome shotgun (WGS) entry which is preliminary data.</text>
</comment>
<evidence type="ECO:0000256" key="9">
    <source>
        <dbReference type="ARBA" id="ARBA00023170"/>
    </source>
</evidence>
<dbReference type="SMART" id="SM00079">
    <property type="entry name" value="PBPe"/>
    <property type="match status" value="1"/>
</dbReference>
<keyword evidence="9 16" id="KW-0675">Receptor</keyword>
<evidence type="ECO:0000256" key="4">
    <source>
        <dbReference type="ARBA" id="ARBA00022692"/>
    </source>
</evidence>
<feature type="transmembrane region" description="Helical" evidence="14">
    <location>
        <begin position="481"/>
        <end position="503"/>
    </location>
</feature>
<gene>
    <name evidence="16" type="ORF">Sango_1654200</name>
</gene>
<evidence type="ECO:0000256" key="7">
    <source>
        <dbReference type="ARBA" id="ARBA00023065"/>
    </source>
</evidence>
<dbReference type="Pfam" id="PF01094">
    <property type="entry name" value="ANF_receptor"/>
    <property type="match status" value="1"/>
</dbReference>
<evidence type="ECO:0000256" key="5">
    <source>
        <dbReference type="ARBA" id="ARBA00022729"/>
    </source>
</evidence>
<comment type="similarity">
    <text evidence="2">Belongs to the glutamate-gated ion channel (TC 1.A.10.1) family.</text>
</comment>
<keyword evidence="8 14" id="KW-0472">Membrane</keyword>
<evidence type="ECO:0000313" key="16">
    <source>
        <dbReference type="EMBL" id="KAK4394999.1"/>
    </source>
</evidence>
<organism evidence="16 17">
    <name type="scientific">Sesamum angolense</name>
    <dbReference type="NCBI Taxonomy" id="2727404"/>
    <lineage>
        <taxon>Eukaryota</taxon>
        <taxon>Viridiplantae</taxon>
        <taxon>Streptophyta</taxon>
        <taxon>Embryophyta</taxon>
        <taxon>Tracheophyta</taxon>
        <taxon>Spermatophyta</taxon>
        <taxon>Magnoliopsida</taxon>
        <taxon>eudicotyledons</taxon>
        <taxon>Gunneridae</taxon>
        <taxon>Pentapetalae</taxon>
        <taxon>asterids</taxon>
        <taxon>lamiids</taxon>
        <taxon>Lamiales</taxon>
        <taxon>Pedaliaceae</taxon>
        <taxon>Sesamum</taxon>
    </lineage>
</organism>
<feature type="region of interest" description="Disordered" evidence="13">
    <location>
        <begin position="564"/>
        <end position="585"/>
    </location>
</feature>
<dbReference type="EMBL" id="JACGWL010000009">
    <property type="protein sequence ID" value="KAK4394999.1"/>
    <property type="molecule type" value="Genomic_DNA"/>
</dbReference>
<keyword evidence="11" id="KW-1071">Ligand-gated ion channel</keyword>
<evidence type="ECO:0000259" key="15">
    <source>
        <dbReference type="SMART" id="SM00079"/>
    </source>
</evidence>
<dbReference type="GO" id="GO:0015276">
    <property type="term" value="F:ligand-gated monoatomic ion channel activity"/>
    <property type="evidence" value="ECO:0007669"/>
    <property type="project" value="InterPro"/>
</dbReference>
<protein>
    <submittedName>
        <fullName evidence="16">Glutamate receptor 2.9</fullName>
    </submittedName>
</protein>
<name>A0AAE2BRE1_9LAMI</name>
<dbReference type="InterPro" id="IPR015683">
    <property type="entry name" value="Ionotropic_Glu_rcpt"/>
</dbReference>
<dbReference type="InterPro" id="IPR001320">
    <property type="entry name" value="Iontro_rcpt_C"/>
</dbReference>
<evidence type="ECO:0000256" key="1">
    <source>
        <dbReference type="ARBA" id="ARBA00004141"/>
    </source>
</evidence>
<evidence type="ECO:0000256" key="3">
    <source>
        <dbReference type="ARBA" id="ARBA00022448"/>
    </source>
</evidence>
<evidence type="ECO:0000256" key="8">
    <source>
        <dbReference type="ARBA" id="ARBA00023136"/>
    </source>
</evidence>
<keyword evidence="12" id="KW-0407">Ion channel</keyword>
<feature type="domain" description="Ionotropic glutamate receptor C-terminal" evidence="15">
    <location>
        <begin position="148"/>
        <end position="458"/>
    </location>
</feature>
<accession>A0AAE2BRE1</accession>
<keyword evidence="6 14" id="KW-1133">Transmembrane helix</keyword>
<proteinExistence type="inferred from homology"/>
<dbReference type="FunFam" id="3.40.190.10:FF:000217">
    <property type="entry name" value="Glutamate receptor"/>
    <property type="match status" value="1"/>
</dbReference>
<keyword evidence="17" id="KW-1185">Reference proteome</keyword>
<dbReference type="SUPFAM" id="SSF53822">
    <property type="entry name" value="Periplasmic binding protein-like I"/>
    <property type="match status" value="1"/>
</dbReference>
<keyword evidence="10" id="KW-0325">Glycoprotein</keyword>
<comment type="subcellular location">
    <subcellularLocation>
        <location evidence="1">Membrane</location>
        <topology evidence="1">Multi-pass membrane protein</topology>
    </subcellularLocation>
</comment>
<dbReference type="SUPFAM" id="SSF53850">
    <property type="entry name" value="Periplasmic binding protein-like II"/>
    <property type="match status" value="1"/>
</dbReference>
<reference evidence="16" key="2">
    <citation type="journal article" date="2024" name="Plant">
        <title>Genomic evolution and insights into agronomic trait innovations of Sesamum species.</title>
        <authorList>
            <person name="Miao H."/>
            <person name="Wang L."/>
            <person name="Qu L."/>
            <person name="Liu H."/>
            <person name="Sun Y."/>
            <person name="Le M."/>
            <person name="Wang Q."/>
            <person name="Wei S."/>
            <person name="Zheng Y."/>
            <person name="Lin W."/>
            <person name="Duan Y."/>
            <person name="Cao H."/>
            <person name="Xiong S."/>
            <person name="Wang X."/>
            <person name="Wei L."/>
            <person name="Li C."/>
            <person name="Ma Q."/>
            <person name="Ju M."/>
            <person name="Zhao R."/>
            <person name="Li G."/>
            <person name="Mu C."/>
            <person name="Tian Q."/>
            <person name="Mei H."/>
            <person name="Zhang T."/>
            <person name="Gao T."/>
            <person name="Zhang H."/>
        </authorList>
    </citation>
    <scope>NUCLEOTIDE SEQUENCE</scope>
    <source>
        <strain evidence="16">K16</strain>
    </source>
</reference>
<evidence type="ECO:0000256" key="6">
    <source>
        <dbReference type="ARBA" id="ARBA00022989"/>
    </source>
</evidence>
<dbReference type="Gene3D" id="1.10.287.70">
    <property type="match status" value="1"/>
</dbReference>
<dbReference type="FunFam" id="1.10.287.70:FF:000037">
    <property type="entry name" value="Glutamate receptor"/>
    <property type="match status" value="1"/>
</dbReference>
<dbReference type="Gene3D" id="3.40.190.10">
    <property type="entry name" value="Periplasmic binding protein-like II"/>
    <property type="match status" value="2"/>
</dbReference>
<evidence type="ECO:0000256" key="2">
    <source>
        <dbReference type="ARBA" id="ARBA00008685"/>
    </source>
</evidence>
<evidence type="ECO:0000256" key="11">
    <source>
        <dbReference type="ARBA" id="ARBA00023286"/>
    </source>
</evidence>
<evidence type="ECO:0000256" key="14">
    <source>
        <dbReference type="SAM" id="Phobius"/>
    </source>
</evidence>
<dbReference type="Pfam" id="PF00060">
    <property type="entry name" value="Lig_chan"/>
    <property type="match status" value="1"/>
</dbReference>
<feature type="transmembrane region" description="Helical" evidence="14">
    <location>
        <begin position="268"/>
        <end position="286"/>
    </location>
</feature>
<feature type="transmembrane region" description="Helical" evidence="14">
    <location>
        <begin position="238"/>
        <end position="256"/>
    </location>
</feature>
<keyword evidence="3" id="KW-0813">Transport</keyword>
<evidence type="ECO:0000256" key="13">
    <source>
        <dbReference type="SAM" id="MobiDB-lite"/>
    </source>
</evidence>
<keyword evidence="7" id="KW-0406">Ion transport</keyword>
<dbReference type="CDD" id="cd13686">
    <property type="entry name" value="GluR_Plant"/>
    <property type="match status" value="1"/>
</dbReference>
<evidence type="ECO:0000313" key="17">
    <source>
        <dbReference type="Proteomes" id="UP001289374"/>
    </source>
</evidence>
<evidence type="ECO:0000256" key="12">
    <source>
        <dbReference type="ARBA" id="ARBA00023303"/>
    </source>
</evidence>
<sequence length="585" mass="65034">MDRTELNVFGLWAYDSITALALAIERSGMTSPRFERPANGGNLTDLEAIGISSNGPSLVPLLRNFISKGLSGDFSIVDGQLLPSAFQIVNVIGKGENTVGFWTKACGISGKLKPEDHNSTNKDPLGPLYGQARQPLCLKAGKCLQVGKIIAICCVEYEFIAFKTPDGQSAGEYNDLVYQIFLEEFDAVVGDIAILANRSRFVDFSFPYTESGVSAVVPIKDNERKNAWIFMKPLTMDLWLTIGAFFFFTGFVVWVLEHRVNKEFRGPRLQQVGMIFWFSFSTLVFAQKEKVNSNLTRFVVIVWVFVVLVLTSSYTANLASMLTIQQLHPTITDLHDLRKNGDFVGYQDGSYVRGFLKDMHFEDSKLRNYSTLEDYDDALSRGSRNGGVAAIVDELPYLRLFLEEYSHKYTMVGPTYETAGFGFAFRRGSPLLPDFSRAILDLREGGNLMKISNKWLGEEGCRDSDATVKTSKRLTLDSFKGLFFISLLSSSSALAIFLSIFFYENRVILASNASIKQKIYALARVFDEEKDILSSKASKTPTPRGIAAAQSPAISISYQHEEVFSQDEGFSTTEPGTPIHHATAS</sequence>
<feature type="transmembrane region" description="Helical" evidence="14">
    <location>
        <begin position="298"/>
        <end position="316"/>
    </location>
</feature>
<dbReference type="InterPro" id="IPR001828">
    <property type="entry name" value="ANF_lig-bd_rcpt"/>
</dbReference>
<dbReference type="Proteomes" id="UP001289374">
    <property type="component" value="Unassembled WGS sequence"/>
</dbReference>
<dbReference type="InterPro" id="IPR028082">
    <property type="entry name" value="Peripla_BP_I"/>
</dbReference>
<dbReference type="AlphaFoldDB" id="A0AAE2BRE1"/>